<organism evidence="2 3">
    <name type="scientific">Pseudomonas kielensis</name>
    <dbReference type="NCBI Taxonomy" id="2762577"/>
    <lineage>
        <taxon>Bacteria</taxon>
        <taxon>Pseudomonadati</taxon>
        <taxon>Pseudomonadota</taxon>
        <taxon>Gammaproteobacteria</taxon>
        <taxon>Pseudomonadales</taxon>
        <taxon>Pseudomonadaceae</taxon>
        <taxon>Pseudomonas</taxon>
    </lineage>
</organism>
<keyword evidence="3" id="KW-1185">Reference proteome</keyword>
<dbReference type="AlphaFoldDB" id="A0A7X1GGQ7"/>
<dbReference type="Gene3D" id="2.30.140.50">
    <property type="entry name" value="Protein of unknown function DUF2790"/>
    <property type="match status" value="1"/>
</dbReference>
<evidence type="ECO:0000256" key="1">
    <source>
        <dbReference type="SAM" id="SignalP"/>
    </source>
</evidence>
<dbReference type="Pfam" id="PF10976">
    <property type="entry name" value="DUF2790"/>
    <property type="match status" value="1"/>
</dbReference>
<reference evidence="2 3" key="1">
    <citation type="submission" date="2020-08" db="EMBL/GenBank/DDBJ databases">
        <title>Pseudomonas sp. nov.</title>
        <authorList>
            <person name="Gieschler S."/>
            <person name="Fiedler G."/>
            <person name="Brinks E."/>
            <person name="Boehnlein C."/>
            <person name="Franz C.M.A.P."/>
            <person name="Kabisch J."/>
        </authorList>
    </citation>
    <scope>NUCLEOTIDE SEQUENCE [LARGE SCALE GENOMIC DNA]</scope>
    <source>
        <strain evidence="2 3">MBT-1</strain>
    </source>
</reference>
<feature type="chain" id="PRO_5031428960" evidence="1">
    <location>
        <begin position="19"/>
        <end position="79"/>
    </location>
</feature>
<comment type="caution">
    <text evidence="2">The sequence shown here is derived from an EMBL/GenBank/DDBJ whole genome shotgun (WGS) entry which is preliminary data.</text>
</comment>
<keyword evidence="1" id="KW-0732">Signal</keyword>
<name>A0A7X1GGQ7_9PSED</name>
<dbReference type="InterPro" id="IPR021245">
    <property type="entry name" value="DUF2790"/>
</dbReference>
<gene>
    <name evidence="2" type="ORF">H7995_20255</name>
</gene>
<protein>
    <submittedName>
        <fullName evidence="2">DUF2790 domain-containing protein</fullName>
    </submittedName>
</protein>
<proteinExistence type="predicted"/>
<dbReference type="EMBL" id="JACMYG010000024">
    <property type="protein sequence ID" value="MBC2692127.1"/>
    <property type="molecule type" value="Genomic_DNA"/>
</dbReference>
<accession>A0A7X1GGQ7</accession>
<dbReference type="RefSeq" id="WP_166593124.1">
    <property type="nucleotide sequence ID" value="NZ_CP090311.1"/>
</dbReference>
<dbReference type="Proteomes" id="UP000526003">
    <property type="component" value="Unassembled WGS sequence"/>
</dbReference>
<feature type="signal peptide" evidence="1">
    <location>
        <begin position="1"/>
        <end position="18"/>
    </location>
</feature>
<evidence type="ECO:0000313" key="2">
    <source>
        <dbReference type="EMBL" id="MBC2692127.1"/>
    </source>
</evidence>
<sequence length="79" mass="8016">MKSLISLLLALVATSALAAGNEPPATPYDPAQPLDIAKVVSVSDTAGGCGVVPASMVYVDHQGQTHRVSYQVMGDCSGS</sequence>
<evidence type="ECO:0000313" key="3">
    <source>
        <dbReference type="Proteomes" id="UP000526003"/>
    </source>
</evidence>